<dbReference type="OrthoDB" id="303614at2759"/>
<organism evidence="10 11">
    <name type="scientific">Pochonia chlamydosporia 170</name>
    <dbReference type="NCBI Taxonomy" id="1380566"/>
    <lineage>
        <taxon>Eukaryota</taxon>
        <taxon>Fungi</taxon>
        <taxon>Dikarya</taxon>
        <taxon>Ascomycota</taxon>
        <taxon>Pezizomycotina</taxon>
        <taxon>Sordariomycetes</taxon>
        <taxon>Hypocreomycetidae</taxon>
        <taxon>Hypocreales</taxon>
        <taxon>Clavicipitaceae</taxon>
        <taxon>Pochonia</taxon>
    </lineage>
</organism>
<comment type="caution">
    <text evidence="10">The sequence shown here is derived from an EMBL/GenBank/DDBJ whole genome shotgun (WGS) entry which is preliminary data.</text>
</comment>
<dbReference type="Gene3D" id="1.10.287.130">
    <property type="match status" value="1"/>
</dbReference>
<dbReference type="GeneID" id="28849017"/>
<dbReference type="InterPro" id="IPR036890">
    <property type="entry name" value="HATPase_C_sf"/>
</dbReference>
<evidence type="ECO:0000256" key="5">
    <source>
        <dbReference type="ARBA" id="ARBA00022777"/>
    </source>
</evidence>
<dbReference type="CDD" id="cd17546">
    <property type="entry name" value="REC_hyHK_CKI1_RcsC-like"/>
    <property type="match status" value="1"/>
</dbReference>
<gene>
    <name evidence="10" type="ORF">VFPPC_05906</name>
</gene>
<evidence type="ECO:0000256" key="2">
    <source>
        <dbReference type="ARBA" id="ARBA00012438"/>
    </source>
</evidence>
<dbReference type="KEGG" id="pchm:VFPPC_05906"/>
<dbReference type="PANTHER" id="PTHR43047:SF72">
    <property type="entry name" value="OSMOSENSING HISTIDINE PROTEIN KINASE SLN1"/>
    <property type="match status" value="1"/>
</dbReference>
<dbReference type="InterPro" id="IPR004358">
    <property type="entry name" value="Sig_transdc_His_kin-like_C"/>
</dbReference>
<feature type="compositionally biased region" description="Basic and acidic residues" evidence="7">
    <location>
        <begin position="284"/>
        <end position="295"/>
    </location>
</feature>
<protein>
    <recommendedName>
        <fullName evidence="2">histidine kinase</fullName>
        <ecNumber evidence="2">2.7.13.3</ecNumber>
    </recommendedName>
</protein>
<dbReference type="Proteomes" id="UP000078397">
    <property type="component" value="Unassembled WGS sequence"/>
</dbReference>
<dbReference type="SUPFAM" id="SSF55874">
    <property type="entry name" value="ATPase domain of HSP90 chaperone/DNA topoisomerase II/histidine kinase"/>
    <property type="match status" value="1"/>
</dbReference>
<evidence type="ECO:0000256" key="3">
    <source>
        <dbReference type="ARBA" id="ARBA00022553"/>
    </source>
</evidence>
<accession>A0A179FGD4</accession>
<dbReference type="InterPro" id="IPR003594">
    <property type="entry name" value="HATPase_dom"/>
</dbReference>
<feature type="region of interest" description="Disordered" evidence="7">
    <location>
        <begin position="157"/>
        <end position="185"/>
    </location>
</feature>
<evidence type="ECO:0000313" key="10">
    <source>
        <dbReference type="EMBL" id="OAQ64655.1"/>
    </source>
</evidence>
<keyword evidence="5 10" id="KW-0418">Kinase</keyword>
<evidence type="ECO:0000256" key="7">
    <source>
        <dbReference type="SAM" id="MobiDB-lite"/>
    </source>
</evidence>
<dbReference type="PANTHER" id="PTHR43047">
    <property type="entry name" value="TWO-COMPONENT HISTIDINE PROTEIN KINASE"/>
    <property type="match status" value="1"/>
</dbReference>
<dbReference type="InterPro" id="IPR003661">
    <property type="entry name" value="HisK_dim/P_dom"/>
</dbReference>
<dbReference type="CDD" id="cd00082">
    <property type="entry name" value="HisKA"/>
    <property type="match status" value="1"/>
</dbReference>
<feature type="domain" description="Response regulatory" evidence="9">
    <location>
        <begin position="904"/>
        <end position="1025"/>
    </location>
</feature>
<evidence type="ECO:0000259" key="8">
    <source>
        <dbReference type="PROSITE" id="PS50109"/>
    </source>
</evidence>
<dbReference type="PROSITE" id="PS50109">
    <property type="entry name" value="HIS_KIN"/>
    <property type="match status" value="1"/>
</dbReference>
<evidence type="ECO:0000256" key="1">
    <source>
        <dbReference type="ARBA" id="ARBA00000085"/>
    </source>
</evidence>
<dbReference type="SMART" id="SM00448">
    <property type="entry name" value="REC"/>
    <property type="match status" value="1"/>
</dbReference>
<dbReference type="AlphaFoldDB" id="A0A179FGD4"/>
<dbReference type="EC" id="2.7.13.3" evidence="2"/>
<dbReference type="RefSeq" id="XP_018141969.1">
    <property type="nucleotide sequence ID" value="XM_018285023.1"/>
</dbReference>
<dbReference type="InterPro" id="IPR036097">
    <property type="entry name" value="HisK_dim/P_sf"/>
</dbReference>
<dbReference type="InterPro" id="IPR005467">
    <property type="entry name" value="His_kinase_dom"/>
</dbReference>
<dbReference type="PRINTS" id="PR00344">
    <property type="entry name" value="BCTRLSENSOR"/>
</dbReference>
<evidence type="ECO:0000256" key="4">
    <source>
        <dbReference type="ARBA" id="ARBA00022679"/>
    </source>
</evidence>
<dbReference type="SMART" id="SM00387">
    <property type="entry name" value="HATPase_c"/>
    <property type="match status" value="1"/>
</dbReference>
<dbReference type="Pfam" id="PF00072">
    <property type="entry name" value="Response_reg"/>
    <property type="match status" value="1"/>
</dbReference>
<dbReference type="Gene3D" id="3.30.565.10">
    <property type="entry name" value="Histidine kinase-like ATPase, C-terminal domain"/>
    <property type="match status" value="1"/>
</dbReference>
<dbReference type="STRING" id="1380566.A0A179FGD4"/>
<feature type="domain" description="Histidine kinase" evidence="8">
    <location>
        <begin position="378"/>
        <end position="677"/>
    </location>
</feature>
<dbReference type="Pfam" id="PF00512">
    <property type="entry name" value="HisKA"/>
    <property type="match status" value="1"/>
</dbReference>
<dbReference type="InterPro" id="IPR011006">
    <property type="entry name" value="CheY-like_superfamily"/>
</dbReference>
<dbReference type="InterPro" id="IPR001789">
    <property type="entry name" value="Sig_transdc_resp-reg_receiver"/>
</dbReference>
<dbReference type="GO" id="GO:0009927">
    <property type="term" value="F:histidine phosphotransfer kinase activity"/>
    <property type="evidence" value="ECO:0007669"/>
    <property type="project" value="TreeGrafter"/>
</dbReference>
<dbReference type="SUPFAM" id="SSF47384">
    <property type="entry name" value="Homodimeric domain of signal transducing histidine kinase"/>
    <property type="match status" value="1"/>
</dbReference>
<dbReference type="EMBL" id="LSBJ02000005">
    <property type="protein sequence ID" value="OAQ64655.1"/>
    <property type="molecule type" value="Genomic_DNA"/>
</dbReference>
<dbReference type="GO" id="GO:0000155">
    <property type="term" value="F:phosphorelay sensor kinase activity"/>
    <property type="evidence" value="ECO:0007669"/>
    <property type="project" value="InterPro"/>
</dbReference>
<dbReference type="SMART" id="SM00388">
    <property type="entry name" value="HisKA"/>
    <property type="match status" value="1"/>
</dbReference>
<comment type="catalytic activity">
    <reaction evidence="1">
        <text>ATP + protein L-histidine = ADP + protein N-phospho-L-histidine.</text>
        <dbReference type="EC" id="2.7.13.3"/>
    </reaction>
</comment>
<feature type="region of interest" description="Disordered" evidence="7">
    <location>
        <begin position="249"/>
        <end position="295"/>
    </location>
</feature>
<dbReference type="Pfam" id="PF02518">
    <property type="entry name" value="HATPase_c"/>
    <property type="match status" value="1"/>
</dbReference>
<evidence type="ECO:0000256" key="6">
    <source>
        <dbReference type="PROSITE-ProRule" id="PRU00169"/>
    </source>
</evidence>
<dbReference type="SUPFAM" id="SSF52172">
    <property type="entry name" value="CheY-like"/>
    <property type="match status" value="1"/>
</dbReference>
<dbReference type="PROSITE" id="PS50110">
    <property type="entry name" value="RESPONSE_REGULATORY"/>
    <property type="match status" value="1"/>
</dbReference>
<feature type="modified residue" description="4-aspartylphosphate" evidence="6">
    <location>
        <position position="955"/>
    </location>
</feature>
<keyword evidence="4" id="KW-0808">Transferase</keyword>
<feature type="region of interest" description="Disordered" evidence="7">
    <location>
        <begin position="858"/>
        <end position="879"/>
    </location>
</feature>
<reference evidence="10 11" key="1">
    <citation type="journal article" date="2016" name="PLoS Pathog.">
        <title>Biosynthesis of antibiotic leucinostatins in bio-control fungus Purpureocillium lilacinum and their inhibition on phytophthora revealed by genome mining.</title>
        <authorList>
            <person name="Wang G."/>
            <person name="Liu Z."/>
            <person name="Lin R."/>
            <person name="Li E."/>
            <person name="Mao Z."/>
            <person name="Ling J."/>
            <person name="Yang Y."/>
            <person name="Yin W.B."/>
            <person name="Xie B."/>
        </authorList>
    </citation>
    <scope>NUCLEOTIDE SEQUENCE [LARGE SCALE GENOMIC DNA]</scope>
    <source>
        <strain evidence="10">170</strain>
    </source>
</reference>
<evidence type="ECO:0000313" key="11">
    <source>
        <dbReference type="Proteomes" id="UP000078397"/>
    </source>
</evidence>
<proteinExistence type="predicted"/>
<feature type="compositionally biased region" description="Low complexity" evidence="7">
    <location>
        <begin position="173"/>
        <end position="185"/>
    </location>
</feature>
<name>A0A179FGD4_METCM</name>
<sequence length="1028" mass="113781">MDYFEANRSRHAYRRNERVNRGLGSFIEGKSTLSCWQQGPNVKAFEDNSKFEGGLDTMQQRFESQGVAQNGDEPEHSATAAYASGIGASDFAKFPTEGPPGAAQPGYLGPYEPDSQTGLRENDRSAIFSKAANIIRESFEIEGCLFFDVTVGSYRAPTVQSPSGNGGGERPSSRLSSASSSDDQLFSLPAEDHDVMCELLGFSTSDGSSINRRRLAQSEGNLPKQFLAKLLRRYPEGKIFNFDAVGELQSSDSSDDDRGPCTTVNDLSRPSRHDNDISASTTTEGRENKERQPRRLREGALIHKMFAFARSVAFIPVWDSKRERWFAGGFAYTQTAARAFTVEGELSLLKGFSNLITAEVHKLETQQVNQAKSDALGSLSHELRSPLHGVVLGIELLNDTDLTVFQGNATHTIETCCRTLMDTIDQILDYAKVNSFAAPHKQASTVTPWRLRQRAGSAHFGKRSLYLNARFDGLVEEVMETVFAGFNFQYMSVRQLSRHDAWMTQTDEIAHNQMDAAQAMEQLGPGVGDTRDGGQRLHFGDVSVYLQVDQTCNWMFHLPGGAIRRIILNLFSNSLKFTTQGAIWVSLSQEKASAKRTRTERERIITLSVQDTGRGIGQDYMQYRLFQPFAQENDLSPGTGLGLSLAKKIVSQLHGQISVQSQVDVGTRITVHLPLAQSPANTDKTKEDQDFEDQVQELTGLRVQLAGFSTVKIAERNKLAMVEDICRNSLHMEVVSPDIGGQLAPDIVLWLEYALPESFGELSDFTKTPNVVICRDALAAYRRFSIHESAGYEGVFDFISQPIGPRKLAKSIQLAYKHWMSLPKIPSPPVKPPRSPKSNSLYGVRLNDEAVAPVQPSNPMPFTESAANPELINPQPQHTSPTLARTVLVSDASLVCKKPAIANKILLVDDNHINLKILSAYMGKLGRPHEAVVNGREARDTYIQNPDCFVAILMDISMPVMDGLEATRQLRNFERHNQLRPVAILALTGLASHTTQREASESGVDIFLTKPVRLVALREAMELMRVFS</sequence>
<dbReference type="Gene3D" id="3.40.50.2300">
    <property type="match status" value="1"/>
</dbReference>
<dbReference type="GO" id="GO:0005886">
    <property type="term" value="C:plasma membrane"/>
    <property type="evidence" value="ECO:0007669"/>
    <property type="project" value="TreeGrafter"/>
</dbReference>
<keyword evidence="11" id="KW-1185">Reference proteome</keyword>
<feature type="region of interest" description="Disordered" evidence="7">
    <location>
        <begin position="94"/>
        <end position="119"/>
    </location>
</feature>
<evidence type="ECO:0000259" key="9">
    <source>
        <dbReference type="PROSITE" id="PS50110"/>
    </source>
</evidence>
<keyword evidence="3 6" id="KW-0597">Phosphoprotein</keyword>